<protein>
    <recommendedName>
        <fullName evidence="3">Protein msta</fullName>
    </recommendedName>
</protein>
<dbReference type="PANTHER" id="PTHR46455:SF5">
    <property type="entry name" value="SET AND MYND DOMAIN CONTAINING, ARTHROPOD-SPECIFIC, MEMBER 4, ISOFORM A"/>
    <property type="match status" value="1"/>
</dbReference>
<keyword evidence="2" id="KW-1185">Reference proteome</keyword>
<accession>A0A8J2LPE8</accession>
<evidence type="ECO:0008006" key="3">
    <source>
        <dbReference type="Google" id="ProtNLM"/>
    </source>
</evidence>
<sequence length="496" mass="57390">MELRQIRETGIPSAYLKTNKNISPADHPSVHLNQTNVAYNAFEVMTDSETGKYIVATRDLEPGEVVVEEGPLAYSPVNFSVKDNCITCITCGKTVETKAILRCLKCKWPFCSARCQWHKSHTGGECEMFTFKDFKYEQLSPNKRDSCYVILMIRTFRLSQQQPDLFRELMSLVEATPDNFSDHESLNKIMRLCNTKGISTNIFHPKPERTLTFVYSKASLFAQSCAPNCKFTPVPTYKRQQKFISRMGQPCKCRRCNDPTEFGTYISAISCRNCQNLEGDDTNLGYLLSHSPSDIGKYSTWRCNLCGGMQLASKFLPKVEVILDQLKSKEIRYEKMLLIHKFLRFCNTVINGYQRTFLHPNHWLLQEATHGILKHHNVVVTRVSSKFGVEQLDLYISHYEYLLAIQDRIFPGLTLQRAYLQRKLSQMVLFKILKAPDAFEPKELSMEIERCRKMQLQVFQYYVGHLFSQENPSFQLNEFILEMHVASSYSTPEYHH</sequence>
<proteinExistence type="predicted"/>
<name>A0A8J2LPE8_9HEXA</name>
<dbReference type="InterPro" id="IPR053010">
    <property type="entry name" value="SET_SmydA-8"/>
</dbReference>
<gene>
    <name evidence="1" type="ORF">AFUS01_LOCUS45821</name>
</gene>
<organism evidence="1 2">
    <name type="scientific">Allacma fusca</name>
    <dbReference type="NCBI Taxonomy" id="39272"/>
    <lineage>
        <taxon>Eukaryota</taxon>
        <taxon>Metazoa</taxon>
        <taxon>Ecdysozoa</taxon>
        <taxon>Arthropoda</taxon>
        <taxon>Hexapoda</taxon>
        <taxon>Collembola</taxon>
        <taxon>Symphypleona</taxon>
        <taxon>Sminthuridae</taxon>
        <taxon>Allacma</taxon>
    </lineage>
</organism>
<evidence type="ECO:0000313" key="1">
    <source>
        <dbReference type="EMBL" id="CAG7836590.1"/>
    </source>
</evidence>
<dbReference type="PANTHER" id="PTHR46455">
    <property type="entry name" value="SET AND MYND DOMAIN CONTAINING, ARTHROPOD-SPECIFIC, MEMBER 4, ISOFORM A"/>
    <property type="match status" value="1"/>
</dbReference>
<dbReference type="EMBL" id="CAJVCH010571085">
    <property type="protein sequence ID" value="CAG7836590.1"/>
    <property type="molecule type" value="Genomic_DNA"/>
</dbReference>
<dbReference type="Proteomes" id="UP000708208">
    <property type="component" value="Unassembled WGS sequence"/>
</dbReference>
<reference evidence="1" key="1">
    <citation type="submission" date="2021-06" db="EMBL/GenBank/DDBJ databases">
        <authorList>
            <person name="Hodson N. C."/>
            <person name="Mongue J. A."/>
            <person name="Jaron S. K."/>
        </authorList>
    </citation>
    <scope>NUCLEOTIDE SEQUENCE</scope>
</reference>
<evidence type="ECO:0000313" key="2">
    <source>
        <dbReference type="Proteomes" id="UP000708208"/>
    </source>
</evidence>
<dbReference type="AlphaFoldDB" id="A0A8J2LPE8"/>
<comment type="caution">
    <text evidence="1">The sequence shown here is derived from an EMBL/GenBank/DDBJ whole genome shotgun (WGS) entry which is preliminary data.</text>
</comment>
<dbReference type="OrthoDB" id="265717at2759"/>